<name>A0A1Y5SNR7_9RHOB</name>
<evidence type="ECO:0000256" key="3">
    <source>
        <dbReference type="SAM" id="MobiDB-lite"/>
    </source>
</evidence>
<keyword evidence="2 4" id="KW-0238">DNA-binding</keyword>
<dbReference type="GO" id="GO:0003677">
    <property type="term" value="F:DNA binding"/>
    <property type="evidence" value="ECO:0007669"/>
    <property type="project" value="UniProtKB-KW"/>
</dbReference>
<reference evidence="4 5" key="1">
    <citation type="submission" date="2017-03" db="EMBL/GenBank/DDBJ databases">
        <authorList>
            <person name="Afonso C.L."/>
            <person name="Miller P.J."/>
            <person name="Scott M.A."/>
            <person name="Spackman E."/>
            <person name="Goraichik I."/>
            <person name="Dimitrov K.M."/>
            <person name="Suarez D.L."/>
            <person name="Swayne D.E."/>
        </authorList>
    </citation>
    <scope>NUCLEOTIDE SEQUENCE [LARGE SCALE GENOMIC DNA]</scope>
    <source>
        <strain evidence="4 5">CECT 8620</strain>
    </source>
</reference>
<feature type="region of interest" description="Disordered" evidence="3">
    <location>
        <begin position="1"/>
        <end position="50"/>
    </location>
</feature>
<gene>
    <name evidence="4" type="ORF">AQS8620_01780</name>
</gene>
<dbReference type="Gene3D" id="4.10.520.10">
    <property type="entry name" value="IHF-like DNA-binding proteins"/>
    <property type="match status" value="1"/>
</dbReference>
<proteinExistence type="inferred from homology"/>
<dbReference type="InterPro" id="IPR000119">
    <property type="entry name" value="Hist_DNA-bd"/>
</dbReference>
<dbReference type="AlphaFoldDB" id="A0A1Y5SNR7"/>
<dbReference type="InterPro" id="IPR010992">
    <property type="entry name" value="IHF-like_DNA-bd_dom_sf"/>
</dbReference>
<feature type="compositionally biased region" description="Low complexity" evidence="3">
    <location>
        <begin position="155"/>
        <end position="164"/>
    </location>
</feature>
<dbReference type="Proteomes" id="UP000193862">
    <property type="component" value="Unassembled WGS sequence"/>
</dbReference>
<evidence type="ECO:0000313" key="4">
    <source>
        <dbReference type="EMBL" id="SLN44341.1"/>
    </source>
</evidence>
<organism evidence="4 5">
    <name type="scientific">Aquimixticola soesokkakensis</name>
    <dbReference type="NCBI Taxonomy" id="1519096"/>
    <lineage>
        <taxon>Bacteria</taxon>
        <taxon>Pseudomonadati</taxon>
        <taxon>Pseudomonadota</taxon>
        <taxon>Alphaproteobacteria</taxon>
        <taxon>Rhodobacterales</taxon>
        <taxon>Paracoccaceae</taxon>
        <taxon>Aquimixticola</taxon>
    </lineage>
</organism>
<dbReference type="SUPFAM" id="SSF47729">
    <property type="entry name" value="IHF-like DNA-binding proteins"/>
    <property type="match status" value="1"/>
</dbReference>
<feature type="compositionally biased region" description="Low complexity" evidence="3">
    <location>
        <begin position="1"/>
        <end position="41"/>
    </location>
</feature>
<dbReference type="EMBL" id="FWFS01000006">
    <property type="protein sequence ID" value="SLN44341.1"/>
    <property type="molecule type" value="Genomic_DNA"/>
</dbReference>
<keyword evidence="5" id="KW-1185">Reference proteome</keyword>
<dbReference type="GO" id="GO:0030527">
    <property type="term" value="F:structural constituent of chromatin"/>
    <property type="evidence" value="ECO:0007669"/>
    <property type="project" value="InterPro"/>
</dbReference>
<feature type="region of interest" description="Disordered" evidence="3">
    <location>
        <begin position="135"/>
        <end position="164"/>
    </location>
</feature>
<sequence length="164" mass="17346">MATSRSSTSTRKSAATPTRTSAAASRAKTAKPASASTKPKTVATETQPAPWVAPETSVVTIMRKKELLEKIVASTGARQAVVKPIVDAVLQELGEALARGDKLVLPPLGRVSVNKSKEVEDGKVYVTKVRQPSAEALEKQRVERKEKQAAKKAAEGVAETVEAS</sequence>
<evidence type="ECO:0000313" key="5">
    <source>
        <dbReference type="Proteomes" id="UP000193862"/>
    </source>
</evidence>
<protein>
    <submittedName>
        <fullName evidence="4">Bacterial DNA-binding protein</fullName>
    </submittedName>
</protein>
<comment type="similarity">
    <text evidence="1">Belongs to the bacterial histone-like protein family.</text>
</comment>
<evidence type="ECO:0000256" key="2">
    <source>
        <dbReference type="ARBA" id="ARBA00023125"/>
    </source>
</evidence>
<accession>A0A1Y5SNR7</accession>
<evidence type="ECO:0000256" key="1">
    <source>
        <dbReference type="ARBA" id="ARBA00010529"/>
    </source>
</evidence>
<dbReference type="Pfam" id="PF00216">
    <property type="entry name" value="Bac_DNA_binding"/>
    <property type="match status" value="1"/>
</dbReference>
<feature type="compositionally biased region" description="Basic and acidic residues" evidence="3">
    <location>
        <begin position="136"/>
        <end position="154"/>
    </location>
</feature>